<dbReference type="Pfam" id="PF00005">
    <property type="entry name" value="ABC_tran"/>
    <property type="match status" value="1"/>
</dbReference>
<dbReference type="SUPFAM" id="SSF52540">
    <property type="entry name" value="P-loop containing nucleoside triphosphate hydrolases"/>
    <property type="match status" value="1"/>
</dbReference>
<dbReference type="RefSeq" id="WP_166918090.1">
    <property type="nucleotide sequence ID" value="NZ_JAASRN010000001.1"/>
</dbReference>
<dbReference type="AlphaFoldDB" id="A0A846MML6"/>
<comment type="caution">
    <text evidence="5">The sequence shown here is derived from an EMBL/GenBank/DDBJ whole genome shotgun (WGS) entry which is preliminary data.</text>
</comment>
<dbReference type="InterPro" id="IPR051782">
    <property type="entry name" value="ABC_Transporter_VariousFunc"/>
</dbReference>
<reference evidence="5 6" key="1">
    <citation type="submission" date="2020-03" db="EMBL/GenBank/DDBJ databases">
        <title>Genomic Encyclopedia of Type Strains, Phase IV (KMG-IV): sequencing the most valuable type-strain genomes for metagenomic binning, comparative biology and taxonomic classification.</title>
        <authorList>
            <person name="Goeker M."/>
        </authorList>
    </citation>
    <scope>NUCLEOTIDE SEQUENCE [LARGE SCALE GENOMIC DNA]</scope>
    <source>
        <strain evidence="5 6">DSM 5718</strain>
    </source>
</reference>
<dbReference type="SMART" id="SM00382">
    <property type="entry name" value="AAA"/>
    <property type="match status" value="1"/>
</dbReference>
<gene>
    <name evidence="5" type="ORF">FHS56_000272</name>
</gene>
<dbReference type="Gene3D" id="3.40.50.300">
    <property type="entry name" value="P-loop containing nucleotide triphosphate hydrolases"/>
    <property type="match status" value="1"/>
</dbReference>
<dbReference type="InterPro" id="IPR017871">
    <property type="entry name" value="ABC_transporter-like_CS"/>
</dbReference>
<name>A0A846MML6_9BACT</name>
<sequence>MQLSKVELIEVGKKFEREWLFRHFSFVFEKGQPTAIIGANGSGKSTLMKIIAAALPPNEGEVVYRDLQGKAIDIDHYPRLLSWVAPYLRLPQDFTLDELYRFHSRFKPLRLAYEAWLDLLQLRPHRHKALRFFSSGMRQKVQLSLALFSDTPLLLLDEPTMNLDKENAAWYKRHVLESIQERIVIISSNESAEYDFCTRRIRLSAL</sequence>
<dbReference type="InterPro" id="IPR027417">
    <property type="entry name" value="P-loop_NTPase"/>
</dbReference>
<organism evidence="5 6">
    <name type="scientific">Thermonema lapsum</name>
    <dbReference type="NCBI Taxonomy" id="28195"/>
    <lineage>
        <taxon>Bacteria</taxon>
        <taxon>Pseudomonadati</taxon>
        <taxon>Bacteroidota</taxon>
        <taxon>Cytophagia</taxon>
        <taxon>Cytophagales</taxon>
        <taxon>Thermonemataceae</taxon>
        <taxon>Thermonema</taxon>
    </lineage>
</organism>
<keyword evidence="3" id="KW-0067">ATP-binding</keyword>
<dbReference type="InterPro" id="IPR003439">
    <property type="entry name" value="ABC_transporter-like_ATP-bd"/>
</dbReference>
<dbReference type="EMBL" id="JAASRN010000001">
    <property type="protein sequence ID" value="NIK72786.1"/>
    <property type="molecule type" value="Genomic_DNA"/>
</dbReference>
<evidence type="ECO:0000256" key="1">
    <source>
        <dbReference type="ARBA" id="ARBA00022448"/>
    </source>
</evidence>
<dbReference type="PANTHER" id="PTHR42939:SF1">
    <property type="entry name" value="ABC TRANSPORTER ATP-BINDING PROTEIN ALBC-RELATED"/>
    <property type="match status" value="1"/>
</dbReference>
<dbReference type="PROSITE" id="PS50893">
    <property type="entry name" value="ABC_TRANSPORTER_2"/>
    <property type="match status" value="1"/>
</dbReference>
<evidence type="ECO:0000313" key="5">
    <source>
        <dbReference type="EMBL" id="NIK72786.1"/>
    </source>
</evidence>
<evidence type="ECO:0000313" key="6">
    <source>
        <dbReference type="Proteomes" id="UP000537126"/>
    </source>
</evidence>
<dbReference type="InterPro" id="IPR003593">
    <property type="entry name" value="AAA+_ATPase"/>
</dbReference>
<dbReference type="PANTHER" id="PTHR42939">
    <property type="entry name" value="ABC TRANSPORTER ATP-BINDING PROTEIN ALBC-RELATED"/>
    <property type="match status" value="1"/>
</dbReference>
<evidence type="ECO:0000256" key="3">
    <source>
        <dbReference type="ARBA" id="ARBA00022840"/>
    </source>
</evidence>
<dbReference type="PROSITE" id="PS00211">
    <property type="entry name" value="ABC_TRANSPORTER_1"/>
    <property type="match status" value="1"/>
</dbReference>
<keyword evidence="2" id="KW-0547">Nucleotide-binding</keyword>
<evidence type="ECO:0000256" key="2">
    <source>
        <dbReference type="ARBA" id="ARBA00022741"/>
    </source>
</evidence>
<feature type="domain" description="ABC transporter" evidence="4">
    <location>
        <begin position="6"/>
        <end position="204"/>
    </location>
</feature>
<keyword evidence="6" id="KW-1185">Reference proteome</keyword>
<proteinExistence type="predicted"/>
<protein>
    <submittedName>
        <fullName evidence="5">ABC-type multidrug transport system ATPase subunit</fullName>
    </submittedName>
</protein>
<keyword evidence="1" id="KW-0813">Transport</keyword>
<dbReference type="GO" id="GO:0005524">
    <property type="term" value="F:ATP binding"/>
    <property type="evidence" value="ECO:0007669"/>
    <property type="project" value="UniProtKB-KW"/>
</dbReference>
<dbReference type="GO" id="GO:0016887">
    <property type="term" value="F:ATP hydrolysis activity"/>
    <property type="evidence" value="ECO:0007669"/>
    <property type="project" value="InterPro"/>
</dbReference>
<dbReference type="Proteomes" id="UP000537126">
    <property type="component" value="Unassembled WGS sequence"/>
</dbReference>
<evidence type="ECO:0000259" key="4">
    <source>
        <dbReference type="PROSITE" id="PS50893"/>
    </source>
</evidence>
<accession>A0A846MML6</accession>